<dbReference type="Gene3D" id="2.60.450.10">
    <property type="entry name" value="Lipopolysaccharide (LPS) transport protein A like domain"/>
    <property type="match status" value="1"/>
</dbReference>
<dbReference type="PANTHER" id="PTHR30189:SF1">
    <property type="entry name" value="LPS-ASSEMBLY PROTEIN LPTD"/>
    <property type="match status" value="1"/>
</dbReference>
<feature type="compositionally biased region" description="Basic and acidic residues" evidence="1">
    <location>
        <begin position="137"/>
        <end position="148"/>
    </location>
</feature>
<dbReference type="PANTHER" id="PTHR30189">
    <property type="entry name" value="LPS-ASSEMBLY PROTEIN"/>
    <property type="match status" value="1"/>
</dbReference>
<dbReference type="InterPro" id="IPR050218">
    <property type="entry name" value="LptD"/>
</dbReference>
<dbReference type="InterPro" id="IPR022244">
    <property type="entry name" value="DUF3769"/>
</dbReference>
<organism evidence="2 3">
    <name type="scientific">Roseofilum capinflatum BLCC-M114</name>
    <dbReference type="NCBI Taxonomy" id="3022440"/>
    <lineage>
        <taxon>Bacteria</taxon>
        <taxon>Bacillati</taxon>
        <taxon>Cyanobacteriota</taxon>
        <taxon>Cyanophyceae</taxon>
        <taxon>Desertifilales</taxon>
        <taxon>Desertifilaceae</taxon>
        <taxon>Roseofilum</taxon>
        <taxon>Roseofilum capinflatum</taxon>
    </lineage>
</organism>
<gene>
    <name evidence="2" type="ORF">PMG25_19715</name>
</gene>
<dbReference type="RefSeq" id="WP_283768602.1">
    <property type="nucleotide sequence ID" value="NZ_JAQOSO010000102.1"/>
</dbReference>
<evidence type="ECO:0000256" key="1">
    <source>
        <dbReference type="SAM" id="MobiDB-lite"/>
    </source>
</evidence>
<dbReference type="Pfam" id="PF12600">
    <property type="entry name" value="DUF3769"/>
    <property type="match status" value="1"/>
</dbReference>
<keyword evidence="3" id="KW-1185">Reference proteome</keyword>
<protein>
    <submittedName>
        <fullName evidence="2">DUF3769 domain-containing protein</fullName>
    </submittedName>
</protein>
<dbReference type="Proteomes" id="UP001235849">
    <property type="component" value="Unassembled WGS sequence"/>
</dbReference>
<sequence length="851" mass="93655">MPYPVPPQLPPVVHTIPHQSLRVAEPTEGIDWVAPAPVTRVESLLEKGDDRSEPFWTLETVESLDTPEPVSPPEETAVEPEALSWVGGETLSPISPPELSSPDDERLVASTQASALGGELSVSSQVQVVPVLDVDRVGDPNWEPRTEPELPALADPLSPWQTTPASDAIEKVLAENREAIAQTPESDPLPSSDLVPLNGDEPASDRETPIPIESAEPEEVEIPIAPPGQEAVIELTADRQEFDDERQIFTAEGNVEMLFDDAILRSDKLQVNLINRLALAVGNVSLVSGEQILLGSRFLYNFVQGTGTVENARGVVYIPTAGTDFDFTDESADSQLSPPGERIILDQPPTDVTNEGGVIINVGGGGSNATTSVQQGGQVRRVRFEAQRLDFTPEGWQATEIRFTNDPFSPPELEVRADRAQLTRISPLEDEVLATRPRLVFDQRVGVPLLRDRLIISREERDPAIANIGYDDRDRGGLFIERSFEIIETRRFALRLAPQFLVQRALGFSSDNRDAESVSEEELETDSFWSWIGLRASFDAKLAAQTNFQANVSLAGLNNTGDTARANVQLQHLIANHTLSAEYTYRNRFYNGSLGFQTVDRSLGVVFASPIQTISDTGIVVNYQASFQNIYAPTDRIELLDPSDLSNDRASLNRTQMSATIRRPFSLWKGEPLPATPTEGLKYTPKPVVPYVQFLAGLTGTAGFYSNGDNQSYVQGLLGLQGQFGHFSRSWLDYTGFSLLYAQFIPTGESPFRFDRVADVRVLQLELNQQLYGPIRVAARAGFNLDTGQTISTDYMVEYSRRTYGVTFRYNPELGLAALGFRLGDFNWSGVSQSFSSPNIRQATPTVIPSF</sequence>
<name>A0ABT7BCU2_9CYAN</name>
<comment type="caution">
    <text evidence="2">The sequence shown here is derived from an EMBL/GenBank/DDBJ whole genome shotgun (WGS) entry which is preliminary data.</text>
</comment>
<evidence type="ECO:0000313" key="3">
    <source>
        <dbReference type="Proteomes" id="UP001235849"/>
    </source>
</evidence>
<reference evidence="2 3" key="1">
    <citation type="submission" date="2023-01" db="EMBL/GenBank/DDBJ databases">
        <title>Novel diversity within Roseofilum (Cyanobacteria; Desertifilaceae) from marine benthic mats with descriptions of four novel species.</title>
        <authorList>
            <person name="Wang Y."/>
            <person name="Berthold D.E."/>
            <person name="Hu J."/>
            <person name="Lefler F.W."/>
            <person name="Laughinghouse H.D. IV."/>
        </authorList>
    </citation>
    <scope>NUCLEOTIDE SEQUENCE [LARGE SCALE GENOMIC DNA]</scope>
    <source>
        <strain evidence="2 3">BLCC-M114</strain>
    </source>
</reference>
<evidence type="ECO:0000313" key="2">
    <source>
        <dbReference type="EMBL" id="MDJ1176316.1"/>
    </source>
</evidence>
<feature type="region of interest" description="Disordered" evidence="1">
    <location>
        <begin position="137"/>
        <end position="163"/>
    </location>
</feature>
<accession>A0ABT7BCU2</accession>
<proteinExistence type="predicted"/>
<dbReference type="EMBL" id="JAQOSO010000102">
    <property type="protein sequence ID" value="MDJ1176316.1"/>
    <property type="molecule type" value="Genomic_DNA"/>
</dbReference>
<feature type="region of interest" description="Disordered" evidence="1">
    <location>
        <begin position="181"/>
        <end position="218"/>
    </location>
</feature>